<keyword evidence="4 8" id="KW-0560">Oxidoreductase</keyword>
<dbReference type="PRINTS" id="PR00385">
    <property type="entry name" value="P450"/>
</dbReference>
<dbReference type="PROSITE" id="PS00086">
    <property type="entry name" value="CYTOCHROME_P450"/>
    <property type="match status" value="1"/>
</dbReference>
<keyword evidence="2 7" id="KW-0349">Heme</keyword>
<dbReference type="InterPro" id="IPR017972">
    <property type="entry name" value="Cyt_P450_CS"/>
</dbReference>
<keyword evidence="3 7" id="KW-0479">Metal-binding</keyword>
<evidence type="ECO:0000256" key="3">
    <source>
        <dbReference type="ARBA" id="ARBA00022723"/>
    </source>
</evidence>
<dbReference type="GO" id="GO:0016705">
    <property type="term" value="F:oxidoreductase activity, acting on paired donors, with incorporation or reduction of molecular oxygen"/>
    <property type="evidence" value="ECO:0007669"/>
    <property type="project" value="InterPro"/>
</dbReference>
<organism evidence="10">
    <name type="scientific">Micromonas pusilla</name>
    <name type="common">Picoplanktonic green alga</name>
    <name type="synonym">Chromulina pusilla</name>
    <dbReference type="NCBI Taxonomy" id="38833"/>
    <lineage>
        <taxon>Eukaryota</taxon>
        <taxon>Viridiplantae</taxon>
        <taxon>Chlorophyta</taxon>
        <taxon>Mamiellophyceae</taxon>
        <taxon>Mamiellales</taxon>
        <taxon>Mamiellaceae</taxon>
        <taxon>Micromonas</taxon>
    </lineage>
</organism>
<dbReference type="InterPro" id="IPR050196">
    <property type="entry name" value="Cytochrome_P450_Monoox"/>
</dbReference>
<proteinExistence type="inferred from homology"/>
<evidence type="ECO:0000256" key="8">
    <source>
        <dbReference type="RuleBase" id="RU000461"/>
    </source>
</evidence>
<dbReference type="GO" id="GO:0005506">
    <property type="term" value="F:iron ion binding"/>
    <property type="evidence" value="ECO:0007669"/>
    <property type="project" value="InterPro"/>
</dbReference>
<accession>A0A7S0IA74</accession>
<evidence type="ECO:0000256" key="9">
    <source>
        <dbReference type="SAM" id="MobiDB-lite"/>
    </source>
</evidence>
<dbReference type="GO" id="GO:0020037">
    <property type="term" value="F:heme binding"/>
    <property type="evidence" value="ECO:0007669"/>
    <property type="project" value="InterPro"/>
</dbReference>
<comment type="cofactor">
    <cofactor evidence="7">
        <name>heme</name>
        <dbReference type="ChEBI" id="CHEBI:30413"/>
    </cofactor>
</comment>
<evidence type="ECO:0000313" key="10">
    <source>
        <dbReference type="EMBL" id="CAD8515576.1"/>
    </source>
</evidence>
<evidence type="ECO:0000256" key="5">
    <source>
        <dbReference type="ARBA" id="ARBA00023004"/>
    </source>
</evidence>
<dbReference type="InterPro" id="IPR036396">
    <property type="entry name" value="Cyt_P450_sf"/>
</dbReference>
<feature type="region of interest" description="Disordered" evidence="9">
    <location>
        <begin position="1"/>
        <end position="46"/>
    </location>
</feature>
<dbReference type="PANTHER" id="PTHR24291">
    <property type="entry name" value="CYTOCHROME P450 FAMILY 4"/>
    <property type="match status" value="1"/>
</dbReference>
<evidence type="ECO:0008006" key="11">
    <source>
        <dbReference type="Google" id="ProtNLM"/>
    </source>
</evidence>
<evidence type="ECO:0000256" key="2">
    <source>
        <dbReference type="ARBA" id="ARBA00022617"/>
    </source>
</evidence>
<dbReference type="InterPro" id="IPR002401">
    <property type="entry name" value="Cyt_P450_E_grp-I"/>
</dbReference>
<comment type="similarity">
    <text evidence="1 8">Belongs to the cytochrome P450 family.</text>
</comment>
<gene>
    <name evidence="10" type="ORF">MCOM1403_LOCUS3001</name>
</gene>
<feature type="binding site" description="axial binding residue" evidence="7">
    <location>
        <position position="522"/>
    </location>
    <ligand>
        <name>heme</name>
        <dbReference type="ChEBI" id="CHEBI:30413"/>
    </ligand>
    <ligandPart>
        <name>Fe</name>
        <dbReference type="ChEBI" id="CHEBI:18248"/>
    </ligandPart>
</feature>
<keyword evidence="6 8" id="KW-0503">Monooxygenase</keyword>
<keyword evidence="5 7" id="KW-0408">Iron</keyword>
<dbReference type="EMBL" id="HBEQ01003857">
    <property type="protein sequence ID" value="CAD8515576.1"/>
    <property type="molecule type" value="Transcribed_RNA"/>
</dbReference>
<evidence type="ECO:0000256" key="4">
    <source>
        <dbReference type="ARBA" id="ARBA00023002"/>
    </source>
</evidence>
<dbReference type="Gene3D" id="1.10.630.10">
    <property type="entry name" value="Cytochrome P450"/>
    <property type="match status" value="1"/>
</dbReference>
<reference evidence="10" key="1">
    <citation type="submission" date="2021-01" db="EMBL/GenBank/DDBJ databases">
        <authorList>
            <person name="Corre E."/>
            <person name="Pelletier E."/>
            <person name="Niang G."/>
            <person name="Scheremetjew M."/>
            <person name="Finn R."/>
            <person name="Kale V."/>
            <person name="Holt S."/>
            <person name="Cochrane G."/>
            <person name="Meng A."/>
            <person name="Brown T."/>
            <person name="Cohen L."/>
        </authorList>
    </citation>
    <scope>NUCLEOTIDE SEQUENCE</scope>
    <source>
        <strain evidence="10">CCMP1723</strain>
    </source>
</reference>
<dbReference type="GO" id="GO:0004497">
    <property type="term" value="F:monooxygenase activity"/>
    <property type="evidence" value="ECO:0007669"/>
    <property type="project" value="UniProtKB-KW"/>
</dbReference>
<dbReference type="InterPro" id="IPR001128">
    <property type="entry name" value="Cyt_P450"/>
</dbReference>
<dbReference type="AlphaFoldDB" id="A0A7S0IA74"/>
<dbReference type="SUPFAM" id="SSF48264">
    <property type="entry name" value="Cytochrome P450"/>
    <property type="match status" value="1"/>
</dbReference>
<evidence type="ECO:0000256" key="6">
    <source>
        <dbReference type="ARBA" id="ARBA00023033"/>
    </source>
</evidence>
<evidence type="ECO:0000256" key="7">
    <source>
        <dbReference type="PIRSR" id="PIRSR602401-1"/>
    </source>
</evidence>
<protein>
    <recommendedName>
        <fullName evidence="11">Cytochrome P450</fullName>
    </recommendedName>
</protein>
<dbReference type="Pfam" id="PF00067">
    <property type="entry name" value="p450"/>
    <property type="match status" value="1"/>
</dbReference>
<name>A0A7S0IA74_MICPS</name>
<dbReference type="PRINTS" id="PR00463">
    <property type="entry name" value="EP450I"/>
</dbReference>
<feature type="compositionally biased region" description="Basic and acidic residues" evidence="9">
    <location>
        <begin position="25"/>
        <end position="45"/>
    </location>
</feature>
<evidence type="ECO:0000256" key="1">
    <source>
        <dbReference type="ARBA" id="ARBA00010617"/>
    </source>
</evidence>
<feature type="compositionally biased region" description="Basic residues" evidence="9">
    <location>
        <begin position="15"/>
        <end position="24"/>
    </location>
</feature>
<sequence length="578" mass="64038">MASSVAMPAPTRFTHAPRRMHRGPRPAERGVRVARRAVEEPKTRGDAAPGRIYRGALFPGVEVPEAGADVWRGISRVFPWGNGAPVTEGVLGDLLKEEVRAAPLFVPLYDYYRQYGGVYNLGAGPKWFVVVSDPVAVRHMFKDNADAFSKGILTDIMEPIMGDGLIPAPKEIWAKRRPTVGAGFHGAWLKHMANLFGASATNLADKLEQEWCDEDVAVNLEDELYAMALDVIGKAVFNYEFGALREETPLIKAVYRVLRESEHRSTFPLQYWNIPGAMELVPRQKQFAEDIAMINSQLSALIADALADRNETDLAELEARDYANVHDASLLRFLVDVRGDEVSSTQLRDDLMTMLIAGHETTAAVLTWTMYLLATHPEEAAAARAEVDAIVADPDGVPAVEEIRKLERTRLCLAEGMRMYPAPPILIRRALEDVTLPAGGMGREITLKKGTDCFVAVWNLHRSPDLWDRPDVFDPGRFKREFKNPKIEGWNGLSPELVTGLYPNEQSTDFAYVPFGGGQRRCAGDAFAMMEATVALSVLLKRFEFELGCDESEVEMITGATIHTKAGMPVKLRSRSAK</sequence>
<dbReference type="PANTHER" id="PTHR24291:SF50">
    <property type="entry name" value="BIFUNCTIONAL ALBAFLAVENONE MONOOXYGENASE_TERPENE SYNTHASE"/>
    <property type="match status" value="1"/>
</dbReference>